<evidence type="ECO:0000256" key="5">
    <source>
        <dbReference type="ARBA" id="ARBA00023003"/>
    </source>
</evidence>
<organism evidence="10 11">
    <name type="scientific">Synechococcus phage S-CAM9</name>
    <dbReference type="NCBI Taxonomy" id="1883369"/>
    <lineage>
        <taxon>Viruses</taxon>
        <taxon>Duplodnaviria</taxon>
        <taxon>Heunggongvirae</taxon>
        <taxon>Uroviricota</taxon>
        <taxon>Caudoviricetes</taxon>
        <taxon>Pantevenvirales</taxon>
        <taxon>Kyanoviridae</taxon>
        <taxon>Kanaloavirus</taxon>
        <taxon>Kanaloavirus scam9</taxon>
    </lineage>
</organism>
<evidence type="ECO:0000256" key="1">
    <source>
        <dbReference type="ARBA" id="ARBA00008005"/>
    </source>
</evidence>
<feature type="domain" description="Tail sheath protein C-terminal" evidence="9">
    <location>
        <begin position="772"/>
        <end position="871"/>
    </location>
</feature>
<dbReference type="InterPro" id="IPR020287">
    <property type="entry name" value="Tail_sheath_C"/>
</dbReference>
<dbReference type="Gene3D" id="3.40.50.11780">
    <property type="match status" value="2"/>
</dbReference>
<evidence type="ECO:0000259" key="9">
    <source>
        <dbReference type="Pfam" id="PF17482"/>
    </source>
</evidence>
<keyword evidence="2" id="KW-1162">Viral penetration into host cytoplasm</keyword>
<feature type="domain" description="Tail sheath protein subtilisin-like" evidence="8">
    <location>
        <begin position="594"/>
        <end position="768"/>
    </location>
</feature>
<dbReference type="PANTHER" id="PTHR35861:SF1">
    <property type="entry name" value="PHAGE TAIL SHEATH PROTEIN"/>
    <property type="match status" value="1"/>
</dbReference>
<evidence type="ECO:0000259" key="8">
    <source>
        <dbReference type="Pfam" id="PF04984"/>
    </source>
</evidence>
<evidence type="ECO:0000256" key="3">
    <source>
        <dbReference type="ARBA" id="ARBA00022732"/>
    </source>
</evidence>
<evidence type="ECO:0000256" key="2">
    <source>
        <dbReference type="ARBA" id="ARBA00022595"/>
    </source>
</evidence>
<accession>A0A1D8KPA5</accession>
<protein>
    <submittedName>
        <fullName evidence="10">Tail sheath protein</fullName>
    </submittedName>
</protein>
<dbReference type="InterPro" id="IPR035089">
    <property type="entry name" value="Phage_sheath_subtilisin"/>
</dbReference>
<dbReference type="Pfam" id="PF17482">
    <property type="entry name" value="Phage_sheath_1C"/>
    <property type="match status" value="1"/>
</dbReference>
<reference evidence="10 11" key="1">
    <citation type="journal article" date="2016" name="Virology">
        <title>The genomic content and context of auxiliary metabolic genes in marine cyanomyoviruses.</title>
        <authorList>
            <person name="Crummett L.T."/>
            <person name="Puxty R.J."/>
            <person name="Weihe C."/>
            <person name="Marston M.F."/>
            <person name="Martiny J.B."/>
        </authorList>
    </citation>
    <scope>NUCLEOTIDE SEQUENCE [LARGE SCALE GENOMIC DNA]</scope>
    <source>
        <strain evidence="10">0908SB82</strain>
    </source>
</reference>
<dbReference type="InterPro" id="IPR052042">
    <property type="entry name" value="Tail_sheath_structural"/>
</dbReference>
<dbReference type="PANTHER" id="PTHR35861">
    <property type="match status" value="1"/>
</dbReference>
<evidence type="ECO:0000256" key="4">
    <source>
        <dbReference type="ARBA" id="ARBA00022766"/>
    </source>
</evidence>
<evidence type="ECO:0000256" key="7">
    <source>
        <dbReference type="ARBA" id="ARBA00023296"/>
    </source>
</evidence>
<dbReference type="GO" id="GO:0098027">
    <property type="term" value="C:virus tail, sheath"/>
    <property type="evidence" value="ECO:0007669"/>
    <property type="project" value="UniProtKB-KW"/>
</dbReference>
<keyword evidence="5" id="KW-0946">Virion</keyword>
<gene>
    <name evidence="10" type="ORF">S820908_103</name>
</gene>
<evidence type="ECO:0000313" key="11">
    <source>
        <dbReference type="Proteomes" id="UP000241903"/>
    </source>
</evidence>
<keyword evidence="6" id="KW-1171">Viral genome ejection through host cell envelope</keyword>
<dbReference type="Pfam" id="PF04984">
    <property type="entry name" value="Phage_sheath_1"/>
    <property type="match status" value="1"/>
</dbReference>
<dbReference type="EMBL" id="KU686205">
    <property type="protein sequence ID" value="AOV60478.1"/>
    <property type="molecule type" value="Genomic_DNA"/>
</dbReference>
<evidence type="ECO:0000256" key="6">
    <source>
        <dbReference type="ARBA" id="ARBA00023009"/>
    </source>
</evidence>
<keyword evidence="7" id="KW-1160">Virus entry into host cell</keyword>
<keyword evidence="3" id="KW-1227">Viral tail protein</keyword>
<proteinExistence type="inferred from homology"/>
<name>A0A1D8KPA5_9CAUD</name>
<keyword evidence="4" id="KW-1242">Viral contractile tail ejection system</keyword>
<keyword evidence="5" id="KW-1229">Viral tail sheath protein</keyword>
<dbReference type="GO" id="GO:0099000">
    <property type="term" value="P:symbiont genome ejection through host cell envelope, contractile tail mechanism"/>
    <property type="evidence" value="ECO:0007669"/>
    <property type="project" value="UniProtKB-KW"/>
</dbReference>
<dbReference type="Proteomes" id="UP000241903">
    <property type="component" value="Segment"/>
</dbReference>
<comment type="similarity">
    <text evidence="1">Belongs to the myoviridae tail sheath protein family.</text>
</comment>
<evidence type="ECO:0000313" key="10">
    <source>
        <dbReference type="EMBL" id="AOV60478.1"/>
    </source>
</evidence>
<sequence>MAGLGLVSPGIKVREVDLTRGGITGVSDQTGAIAGPFVKGPINDPTLIENEKDLVDTFGEPKETSGQYEYWMSASSYLSYGGVLRVVRTDGQSLNNANSAVDTGAGSSVTSLKIKNTEDYYNSYTSASSWYWAAKNPGTWANDLKVCVIDARADQTLTGVTTGGITVGAAVTQAFGGTNVGGVGTSLTLNGHIKGVVTGIGSSSLDVKIVSQVSTDGTETNADYTPNGVYEFKTTAPLVISGATGAATTTLTVTRSVAGTSAGAIQVDSVLYRYQNITTGTPVVQNAGAAAIGVADTGFTISDTTGINTIGDTTGNIIRIGTEIIGIGETINVGTGFVGFSTRGIDGTSPTSHDNESEVFVLSNVGSATSVSVSQALASDTTLQVRGTGDILIGDLVRVLTVGVGTTGEFLSVTGVSTNNALQPTGKSNWYDSQTLGLENSTVFWRNVAEKPQTSVYASTRKSRFDEIHVVVVDDSGKESGTSGQILEKWTGLSKAEDAKQFNSPIYYKNFVADNSEYVFAGLAPTGTPTGFATGDTAFTAAASGWGQEAAGIVFSGIGASTYSLQGGNDYGGTYTSPTYAATLGDLMEGYDQFANQREYPVNYLIMGPGLATREETQGKANKLVQIADTRKDCVATISPKKSDVLSGDVPLTNSDTQTDNIIATLDGVNSSSYAVLDSGYKYTFDRFNNKFRYLPCNADVAGMMARTSQNSFPWFSPAGTSRGTVNNAVKLAYNPSQAQRDLLYTKRINPVIASPGQGIILFGDKTALAYTSAFDRINVRRLFITIETAIERAARAQLFEFNDAITRSNFVNIVEPYLRDVQGKRGITDFLVVCDETNNTPDIIDANEFRADIFVKPARSINFIGLTFVATRTGISFEEVVGTV</sequence>